<dbReference type="GO" id="GO:0046872">
    <property type="term" value="F:metal ion binding"/>
    <property type="evidence" value="ECO:0007669"/>
    <property type="project" value="UniProtKB-KW"/>
</dbReference>
<feature type="domain" description="Alcohol dehydrogenase-like N-terminal" evidence="5">
    <location>
        <begin position="40"/>
        <end position="133"/>
    </location>
</feature>
<dbReference type="PANTHER" id="PTHR42940:SF8">
    <property type="entry name" value="VACUOLAR PROTEIN SORTING-ASSOCIATED PROTEIN 11"/>
    <property type="match status" value="1"/>
</dbReference>
<evidence type="ECO:0000313" key="7">
    <source>
        <dbReference type="Proteomes" id="UP000054466"/>
    </source>
</evidence>
<dbReference type="Gene3D" id="3.90.180.10">
    <property type="entry name" value="Medium-chain alcohol dehydrogenases, catalytic domain"/>
    <property type="match status" value="1"/>
</dbReference>
<dbReference type="InterPro" id="IPR011032">
    <property type="entry name" value="GroES-like_sf"/>
</dbReference>
<keyword evidence="2" id="KW-0479">Metal-binding</keyword>
<keyword evidence="3" id="KW-0862">Zinc</keyword>
<keyword evidence="7" id="KW-1185">Reference proteome</keyword>
<evidence type="ECO:0000256" key="2">
    <source>
        <dbReference type="ARBA" id="ARBA00022723"/>
    </source>
</evidence>
<dbReference type="EMBL" id="KN847044">
    <property type="protein sequence ID" value="KIW25583.1"/>
    <property type="molecule type" value="Genomic_DNA"/>
</dbReference>
<evidence type="ECO:0000259" key="5">
    <source>
        <dbReference type="Pfam" id="PF08240"/>
    </source>
</evidence>
<dbReference type="Proteomes" id="UP000054466">
    <property type="component" value="Unassembled WGS sequence"/>
</dbReference>
<evidence type="ECO:0000256" key="3">
    <source>
        <dbReference type="ARBA" id="ARBA00022833"/>
    </source>
</evidence>
<dbReference type="GeneID" id="27347943"/>
<dbReference type="RefSeq" id="XP_016245799.1">
    <property type="nucleotide sequence ID" value="XM_016395943.1"/>
</dbReference>
<dbReference type="PANTHER" id="PTHR42940">
    <property type="entry name" value="ALCOHOL DEHYDROGENASE 1-RELATED"/>
    <property type="match status" value="1"/>
</dbReference>
<dbReference type="AlphaFoldDB" id="A0A0D2C313"/>
<organism evidence="6 7">
    <name type="scientific">Cladophialophora immunda</name>
    <dbReference type="NCBI Taxonomy" id="569365"/>
    <lineage>
        <taxon>Eukaryota</taxon>
        <taxon>Fungi</taxon>
        <taxon>Dikarya</taxon>
        <taxon>Ascomycota</taxon>
        <taxon>Pezizomycotina</taxon>
        <taxon>Eurotiomycetes</taxon>
        <taxon>Chaetothyriomycetidae</taxon>
        <taxon>Chaetothyriales</taxon>
        <taxon>Herpotrichiellaceae</taxon>
        <taxon>Cladophialophora</taxon>
    </lineage>
</organism>
<dbReference type="SUPFAM" id="SSF50129">
    <property type="entry name" value="GroES-like"/>
    <property type="match status" value="1"/>
</dbReference>
<reference evidence="6 7" key="1">
    <citation type="submission" date="2015-01" db="EMBL/GenBank/DDBJ databases">
        <title>The Genome Sequence of Cladophialophora immunda CBS83496.</title>
        <authorList>
            <consortium name="The Broad Institute Genomics Platform"/>
            <person name="Cuomo C."/>
            <person name="de Hoog S."/>
            <person name="Gorbushina A."/>
            <person name="Stielow B."/>
            <person name="Teixiera M."/>
            <person name="Abouelleil A."/>
            <person name="Chapman S.B."/>
            <person name="Priest M."/>
            <person name="Young S.K."/>
            <person name="Wortman J."/>
            <person name="Nusbaum C."/>
            <person name="Birren B."/>
        </authorList>
    </citation>
    <scope>NUCLEOTIDE SEQUENCE [LARGE SCALE GENOMIC DNA]</scope>
    <source>
        <strain evidence="6 7">CBS 83496</strain>
    </source>
</reference>
<keyword evidence="4" id="KW-0560">Oxidoreductase</keyword>
<comment type="cofactor">
    <cofactor evidence="1">
        <name>Zn(2+)</name>
        <dbReference type="ChEBI" id="CHEBI:29105"/>
    </cofactor>
</comment>
<gene>
    <name evidence="6" type="ORF">PV07_08749</name>
</gene>
<evidence type="ECO:0000256" key="4">
    <source>
        <dbReference type="ARBA" id="ARBA00023002"/>
    </source>
</evidence>
<dbReference type="STRING" id="569365.A0A0D2C313"/>
<protein>
    <recommendedName>
        <fullName evidence="5">Alcohol dehydrogenase-like N-terminal domain-containing protein</fullName>
    </recommendedName>
</protein>
<accession>A0A0D2C313</accession>
<dbReference type="HOGENOM" id="CLU_1844871_0_0_1"/>
<dbReference type="VEuPathDB" id="FungiDB:PV07_08749"/>
<evidence type="ECO:0000313" key="6">
    <source>
        <dbReference type="EMBL" id="KIW25583.1"/>
    </source>
</evidence>
<dbReference type="GO" id="GO:0005737">
    <property type="term" value="C:cytoplasm"/>
    <property type="evidence" value="ECO:0007669"/>
    <property type="project" value="TreeGrafter"/>
</dbReference>
<evidence type="ECO:0000256" key="1">
    <source>
        <dbReference type="ARBA" id="ARBA00001947"/>
    </source>
</evidence>
<dbReference type="Pfam" id="PF08240">
    <property type="entry name" value="ADH_N"/>
    <property type="match status" value="1"/>
</dbReference>
<sequence>MWSSSPQFRQTRISLFGQSYGIMSVLVWPQMQWGQDMFLRLATGAVSQPKLPRVGGHELAGTVVAPPSECMDDFKIGDRVAVAGRGYHACRTCLECRNPSGPEPDELGFAVYCPHAGGGLGINDPGGFQEYAIDRRRKA</sequence>
<name>A0A0D2C313_9EURO</name>
<dbReference type="InterPro" id="IPR013154">
    <property type="entry name" value="ADH-like_N"/>
</dbReference>
<dbReference type="GO" id="GO:0004022">
    <property type="term" value="F:alcohol dehydrogenase (NAD+) activity"/>
    <property type="evidence" value="ECO:0007669"/>
    <property type="project" value="TreeGrafter"/>
</dbReference>
<proteinExistence type="predicted"/>
<dbReference type="OrthoDB" id="256333at2759"/>